<keyword evidence="1" id="KW-1133">Transmembrane helix</keyword>
<keyword evidence="1" id="KW-0812">Transmembrane</keyword>
<evidence type="ECO:0000313" key="2">
    <source>
        <dbReference type="EMBL" id="KAF3338619.1"/>
    </source>
</evidence>
<dbReference type="AlphaFoldDB" id="A0A833RC13"/>
<feature type="transmembrane region" description="Helical" evidence="1">
    <location>
        <begin position="12"/>
        <end position="30"/>
    </location>
</feature>
<evidence type="ECO:0000256" key="1">
    <source>
        <dbReference type="SAM" id="Phobius"/>
    </source>
</evidence>
<proteinExistence type="predicted"/>
<dbReference type="EMBL" id="SWLB01000005">
    <property type="protein sequence ID" value="KAF3338619.1"/>
    <property type="molecule type" value="Genomic_DNA"/>
</dbReference>
<evidence type="ECO:0000313" key="3">
    <source>
        <dbReference type="Proteomes" id="UP000623129"/>
    </source>
</evidence>
<name>A0A833RC13_9POAL</name>
<keyword evidence="3" id="KW-1185">Reference proteome</keyword>
<gene>
    <name evidence="2" type="ORF">FCM35_KLT17456</name>
</gene>
<feature type="transmembrane region" description="Helical" evidence="1">
    <location>
        <begin position="42"/>
        <end position="64"/>
    </location>
</feature>
<organism evidence="2 3">
    <name type="scientific">Carex littledalei</name>
    <dbReference type="NCBI Taxonomy" id="544730"/>
    <lineage>
        <taxon>Eukaryota</taxon>
        <taxon>Viridiplantae</taxon>
        <taxon>Streptophyta</taxon>
        <taxon>Embryophyta</taxon>
        <taxon>Tracheophyta</taxon>
        <taxon>Spermatophyta</taxon>
        <taxon>Magnoliopsida</taxon>
        <taxon>Liliopsida</taxon>
        <taxon>Poales</taxon>
        <taxon>Cyperaceae</taxon>
        <taxon>Cyperoideae</taxon>
        <taxon>Cariceae</taxon>
        <taxon>Carex</taxon>
        <taxon>Carex subgen. Euthyceras</taxon>
    </lineage>
</organism>
<reference evidence="2" key="1">
    <citation type="submission" date="2020-01" db="EMBL/GenBank/DDBJ databases">
        <title>Genome sequence of Kobresia littledalei, the first chromosome-level genome in the family Cyperaceae.</title>
        <authorList>
            <person name="Qu G."/>
        </authorList>
    </citation>
    <scope>NUCLEOTIDE SEQUENCE</scope>
    <source>
        <strain evidence="2">C.B.Clarke</strain>
        <tissue evidence="2">Leaf</tissue>
    </source>
</reference>
<accession>A0A833RC13</accession>
<comment type="caution">
    <text evidence="2">The sequence shown here is derived from an EMBL/GenBank/DDBJ whole genome shotgun (WGS) entry which is preliminary data.</text>
</comment>
<feature type="transmembrane region" description="Helical" evidence="1">
    <location>
        <begin position="71"/>
        <end position="92"/>
    </location>
</feature>
<keyword evidence="1" id="KW-0472">Membrane</keyword>
<dbReference type="Proteomes" id="UP000623129">
    <property type="component" value="Unassembled WGS sequence"/>
</dbReference>
<protein>
    <submittedName>
        <fullName evidence="2">Organic cation/carnitine transporter 3-like protein</fullName>
    </submittedName>
</protein>
<dbReference type="OrthoDB" id="3936150at2759"/>
<sequence length="106" mass="11620">MKILVTTRSTLLKLLTIMMASSWLGMEFYGMPLLVGSLAPNLYLSMVYNALVNLPASIASYFLMVHINRRISLVALAIFCGIANLLCVFRGINSHVQLAAEVSISI</sequence>